<dbReference type="Proteomes" id="UP000569092">
    <property type="component" value="Unassembled WGS sequence"/>
</dbReference>
<dbReference type="InterPro" id="IPR002347">
    <property type="entry name" value="SDR_fam"/>
</dbReference>
<sequence length="322" mass="34637">MPTVLITGGHAGIGFECAKQLASRSRCDLVLAGRSVERMEPAAQQLRTSYGVKVTTLKLDTSSLVSVREAAAEFRTLLDSGNVAPLDTLLCNAGGRHNGPTTYSPDGYETTFATNCLGHFLLVELLVDRMADAGRIVFTASGTHDPDTMDGKMVGKAVEPDAIALENDGKDGKKPLSAGVRYSTSKLCTMLYAYELHRRLRRADGSIASIAFDPGSIPETGLLRTMPKPVQWLAKTALMKGLMKRIGVTQGSVSFSGASLAQIAVDPIYGDASGKYLQSNDGALNETRSSKMSYDEQRAAKLWNDSKTLVRLQPSEESTQLR</sequence>
<reference evidence="3 4" key="1">
    <citation type="submission" date="2020-08" db="EMBL/GenBank/DDBJ databases">
        <title>Genomic Encyclopedia of Type Strains, Phase IV (KMG-V): Genome sequencing to study the core and pangenomes of soil and plant-associated prokaryotes.</title>
        <authorList>
            <person name="Whitman W."/>
        </authorList>
    </citation>
    <scope>NUCLEOTIDE SEQUENCE [LARGE SCALE GENOMIC DNA]</scope>
    <source>
        <strain evidence="3 4">M8US30</strain>
    </source>
</reference>
<dbReference type="PRINTS" id="PR00081">
    <property type="entry name" value="GDHRDH"/>
</dbReference>
<dbReference type="InterPro" id="IPR036291">
    <property type="entry name" value="NAD(P)-bd_dom_sf"/>
</dbReference>
<gene>
    <name evidence="3" type="ORF">HDF10_004234</name>
</gene>
<dbReference type="PANTHER" id="PTHR24320:SF152">
    <property type="entry name" value="SHORT-CHAIN DEHYDROGENASE_REDUCTASE FAMILY PROTEIN"/>
    <property type="match status" value="1"/>
</dbReference>
<evidence type="ECO:0000313" key="4">
    <source>
        <dbReference type="Proteomes" id="UP000569092"/>
    </source>
</evidence>
<keyword evidence="2" id="KW-0560">Oxidoreductase</keyword>
<dbReference type="SUPFAM" id="SSF51735">
    <property type="entry name" value="NAD(P)-binding Rossmann-fold domains"/>
    <property type="match status" value="1"/>
</dbReference>
<protein>
    <submittedName>
        <fullName evidence="3">NAD(P)-dependent dehydrogenase (Short-subunit alcohol dehydrogenase family)</fullName>
    </submittedName>
</protein>
<evidence type="ECO:0000256" key="1">
    <source>
        <dbReference type="ARBA" id="ARBA00006484"/>
    </source>
</evidence>
<comment type="similarity">
    <text evidence="1">Belongs to the short-chain dehydrogenases/reductases (SDR) family.</text>
</comment>
<evidence type="ECO:0000313" key="3">
    <source>
        <dbReference type="EMBL" id="MBB5346224.1"/>
    </source>
</evidence>
<name>A0A7W8JBI3_9BACT</name>
<evidence type="ECO:0000256" key="2">
    <source>
        <dbReference type="ARBA" id="ARBA00023002"/>
    </source>
</evidence>
<dbReference type="GO" id="GO:0016491">
    <property type="term" value="F:oxidoreductase activity"/>
    <property type="evidence" value="ECO:0007669"/>
    <property type="project" value="UniProtKB-KW"/>
</dbReference>
<organism evidence="3 4">
    <name type="scientific">Tunturiibacter lichenicola</name>
    <dbReference type="NCBI Taxonomy" id="2051959"/>
    <lineage>
        <taxon>Bacteria</taxon>
        <taxon>Pseudomonadati</taxon>
        <taxon>Acidobacteriota</taxon>
        <taxon>Terriglobia</taxon>
        <taxon>Terriglobales</taxon>
        <taxon>Acidobacteriaceae</taxon>
        <taxon>Tunturiibacter</taxon>
    </lineage>
</organism>
<accession>A0A7W8JBI3</accession>
<proteinExistence type="inferred from homology"/>
<dbReference type="Pfam" id="PF00106">
    <property type="entry name" value="adh_short"/>
    <property type="match status" value="1"/>
</dbReference>
<dbReference type="PANTHER" id="PTHR24320">
    <property type="entry name" value="RETINOL DEHYDROGENASE"/>
    <property type="match status" value="1"/>
</dbReference>
<dbReference type="EMBL" id="JACHDZ010000011">
    <property type="protein sequence ID" value="MBB5346224.1"/>
    <property type="molecule type" value="Genomic_DNA"/>
</dbReference>
<dbReference type="AlphaFoldDB" id="A0A7W8JBI3"/>
<comment type="caution">
    <text evidence="3">The sequence shown here is derived from an EMBL/GenBank/DDBJ whole genome shotgun (WGS) entry which is preliminary data.</text>
</comment>
<dbReference type="Gene3D" id="3.40.50.720">
    <property type="entry name" value="NAD(P)-binding Rossmann-like Domain"/>
    <property type="match status" value="1"/>
</dbReference>